<comment type="caution">
    <text evidence="2">The sequence shown here is derived from an EMBL/GenBank/DDBJ whole genome shotgun (WGS) entry which is preliminary data.</text>
</comment>
<evidence type="ECO:0000313" key="3">
    <source>
        <dbReference type="Proteomes" id="UP001419268"/>
    </source>
</evidence>
<dbReference type="Proteomes" id="UP001419268">
    <property type="component" value="Unassembled WGS sequence"/>
</dbReference>
<reference evidence="2 3" key="1">
    <citation type="submission" date="2024-01" db="EMBL/GenBank/DDBJ databases">
        <title>Genome assemblies of Stephania.</title>
        <authorList>
            <person name="Yang L."/>
        </authorList>
    </citation>
    <scope>NUCLEOTIDE SEQUENCE [LARGE SCALE GENOMIC DNA]</scope>
    <source>
        <strain evidence="2">JXDWG</strain>
        <tissue evidence="2">Leaf</tissue>
    </source>
</reference>
<name>A0AAP0EWB1_9MAGN</name>
<dbReference type="EMBL" id="JBBNAG010000010">
    <property type="protein sequence ID" value="KAK9100870.1"/>
    <property type="molecule type" value="Genomic_DNA"/>
</dbReference>
<sequence length="81" mass="9820">MRYRYIRIEWQWIREEDILEDERYEGSVSPHESDPLVDFKKRDYLNYSFLFRHVDGNRDGVQQEPPTYPAPPAPQEPKQPP</sequence>
<protein>
    <submittedName>
        <fullName evidence="2">Uncharacterized protein</fullName>
    </submittedName>
</protein>
<proteinExistence type="predicted"/>
<accession>A0AAP0EWB1</accession>
<dbReference type="AlphaFoldDB" id="A0AAP0EWB1"/>
<evidence type="ECO:0000256" key="1">
    <source>
        <dbReference type="SAM" id="MobiDB-lite"/>
    </source>
</evidence>
<feature type="region of interest" description="Disordered" evidence="1">
    <location>
        <begin position="56"/>
        <end position="81"/>
    </location>
</feature>
<gene>
    <name evidence="2" type="ORF">Scep_024300</name>
</gene>
<keyword evidence="3" id="KW-1185">Reference proteome</keyword>
<feature type="compositionally biased region" description="Pro residues" evidence="1">
    <location>
        <begin position="66"/>
        <end position="81"/>
    </location>
</feature>
<organism evidence="2 3">
    <name type="scientific">Stephania cephalantha</name>
    <dbReference type="NCBI Taxonomy" id="152367"/>
    <lineage>
        <taxon>Eukaryota</taxon>
        <taxon>Viridiplantae</taxon>
        <taxon>Streptophyta</taxon>
        <taxon>Embryophyta</taxon>
        <taxon>Tracheophyta</taxon>
        <taxon>Spermatophyta</taxon>
        <taxon>Magnoliopsida</taxon>
        <taxon>Ranunculales</taxon>
        <taxon>Menispermaceae</taxon>
        <taxon>Menispermoideae</taxon>
        <taxon>Cissampelideae</taxon>
        <taxon>Stephania</taxon>
    </lineage>
</organism>
<evidence type="ECO:0000313" key="2">
    <source>
        <dbReference type="EMBL" id="KAK9100870.1"/>
    </source>
</evidence>